<keyword evidence="1" id="KW-0732">Signal</keyword>
<protein>
    <recommendedName>
        <fullName evidence="4">Secreted protein</fullName>
    </recommendedName>
</protein>
<evidence type="ECO:0000313" key="2">
    <source>
        <dbReference type="EMBL" id="TVT97316.1"/>
    </source>
</evidence>
<dbReference type="AlphaFoldDB" id="A0A5J9SEV9"/>
<proteinExistence type="predicted"/>
<keyword evidence="3" id="KW-1185">Reference proteome</keyword>
<feature type="signal peptide" evidence="1">
    <location>
        <begin position="1"/>
        <end position="28"/>
    </location>
</feature>
<dbReference type="Proteomes" id="UP000324897">
    <property type="component" value="Unassembled WGS sequence"/>
</dbReference>
<dbReference type="Gramene" id="TVT97316">
    <property type="protein sequence ID" value="TVT97316"/>
    <property type="gene ID" value="EJB05_57457"/>
</dbReference>
<organism evidence="2 3">
    <name type="scientific">Eragrostis curvula</name>
    <name type="common">weeping love grass</name>
    <dbReference type="NCBI Taxonomy" id="38414"/>
    <lineage>
        <taxon>Eukaryota</taxon>
        <taxon>Viridiplantae</taxon>
        <taxon>Streptophyta</taxon>
        <taxon>Embryophyta</taxon>
        <taxon>Tracheophyta</taxon>
        <taxon>Spermatophyta</taxon>
        <taxon>Magnoliopsida</taxon>
        <taxon>Liliopsida</taxon>
        <taxon>Poales</taxon>
        <taxon>Poaceae</taxon>
        <taxon>PACMAD clade</taxon>
        <taxon>Chloridoideae</taxon>
        <taxon>Eragrostideae</taxon>
        <taxon>Eragrostidinae</taxon>
        <taxon>Eragrostis</taxon>
    </lineage>
</organism>
<reference evidence="2 3" key="1">
    <citation type="journal article" date="2019" name="Sci. Rep.">
        <title>A high-quality genome of Eragrostis curvula grass provides insights into Poaceae evolution and supports new strategies to enhance forage quality.</title>
        <authorList>
            <person name="Carballo J."/>
            <person name="Santos B.A.C.M."/>
            <person name="Zappacosta D."/>
            <person name="Garbus I."/>
            <person name="Selva J.P."/>
            <person name="Gallo C.A."/>
            <person name="Diaz A."/>
            <person name="Albertini E."/>
            <person name="Caccamo M."/>
            <person name="Echenique V."/>
        </authorList>
    </citation>
    <scope>NUCLEOTIDE SEQUENCE [LARGE SCALE GENOMIC DNA]</scope>
    <source>
        <strain evidence="3">cv. Victoria</strain>
        <tissue evidence="2">Leaf</tissue>
    </source>
</reference>
<comment type="caution">
    <text evidence="2">The sequence shown here is derived from an EMBL/GenBank/DDBJ whole genome shotgun (WGS) entry which is preliminary data.</text>
</comment>
<dbReference type="EMBL" id="RWGY01001034">
    <property type="protein sequence ID" value="TVT97316.1"/>
    <property type="molecule type" value="Genomic_DNA"/>
</dbReference>
<sequence length="90" mass="10328">MAAFSIIPRWWLPMMSGLSLLLIRNVLSDANRERRRQWRKQAAGAYGNGACRRRRNFVFIRGNKAINMIEKENGGFRSGEEMAGGNEKEL</sequence>
<feature type="chain" id="PRO_5023889540" description="Secreted protein" evidence="1">
    <location>
        <begin position="29"/>
        <end position="90"/>
    </location>
</feature>
<evidence type="ECO:0000256" key="1">
    <source>
        <dbReference type="SAM" id="SignalP"/>
    </source>
</evidence>
<evidence type="ECO:0008006" key="4">
    <source>
        <dbReference type="Google" id="ProtNLM"/>
    </source>
</evidence>
<accession>A0A5J9SEV9</accession>
<evidence type="ECO:0000313" key="3">
    <source>
        <dbReference type="Proteomes" id="UP000324897"/>
    </source>
</evidence>
<name>A0A5J9SEV9_9POAL</name>
<gene>
    <name evidence="2" type="ORF">EJB05_57457</name>
</gene>